<name>A0ABU0TSQ5_MICTR</name>
<evidence type="ECO:0000313" key="4">
    <source>
        <dbReference type="Proteomes" id="UP001226691"/>
    </source>
</evidence>
<sequence>MVSFSRLFDMASKAVDKASSSAGSSSRTGAAGGRDWRQVVRTAADAVTGDRRSDAPSASRATSHPTGAAAARFVPPVSTGASAPLSRDDRAAIARYDYLLRTADPDRIEQMHREAFARLTPEQRAHVRARMDADLPPHERSRTDAADDLARTVARAEATQPGRLSRMLARAGRGGMIGAGVAGAGGLLAAVAGGVVVSAAAGPLLAQAVSLGVDFEALATGVDLDALASGVPLEALASGADVDGWVGGAHDAVSGLGEQVSGFGERLSNLDIPGFGDFLAR</sequence>
<organism evidence="3 4">
    <name type="scientific">Microbacterium trichothecenolyticum</name>
    <name type="common">Aureobacterium trichothecenolyticum</name>
    <dbReference type="NCBI Taxonomy" id="69370"/>
    <lineage>
        <taxon>Bacteria</taxon>
        <taxon>Bacillati</taxon>
        <taxon>Actinomycetota</taxon>
        <taxon>Actinomycetes</taxon>
        <taxon>Micrococcales</taxon>
        <taxon>Microbacteriaceae</taxon>
        <taxon>Microbacterium</taxon>
    </lineage>
</organism>
<accession>A0ABU0TSQ5</accession>
<keyword evidence="2" id="KW-1133">Transmembrane helix</keyword>
<keyword evidence="2" id="KW-0472">Membrane</keyword>
<feature type="region of interest" description="Disordered" evidence="1">
    <location>
        <begin position="15"/>
        <end position="84"/>
    </location>
</feature>
<feature type="transmembrane region" description="Helical" evidence="2">
    <location>
        <begin position="176"/>
        <end position="201"/>
    </location>
</feature>
<evidence type="ECO:0000256" key="2">
    <source>
        <dbReference type="SAM" id="Phobius"/>
    </source>
</evidence>
<dbReference type="EMBL" id="JAUTBF010000001">
    <property type="protein sequence ID" value="MDQ1121999.1"/>
    <property type="molecule type" value="Genomic_DNA"/>
</dbReference>
<comment type="caution">
    <text evidence="3">The sequence shown here is derived from an EMBL/GenBank/DDBJ whole genome shotgun (WGS) entry which is preliminary data.</text>
</comment>
<dbReference type="Proteomes" id="UP001226691">
    <property type="component" value="Unassembled WGS sequence"/>
</dbReference>
<feature type="compositionally biased region" description="Low complexity" evidence="1">
    <location>
        <begin position="15"/>
        <end position="29"/>
    </location>
</feature>
<reference evidence="3 4" key="1">
    <citation type="submission" date="2023-07" db="EMBL/GenBank/DDBJ databases">
        <title>Functional and genomic diversity of the sorghum phyllosphere microbiome.</title>
        <authorList>
            <person name="Shade A."/>
        </authorList>
    </citation>
    <scope>NUCLEOTIDE SEQUENCE [LARGE SCALE GENOMIC DNA]</scope>
    <source>
        <strain evidence="3 4">SORGH_AS_1207</strain>
    </source>
</reference>
<gene>
    <name evidence="3" type="ORF">QE412_000572</name>
</gene>
<protein>
    <recommendedName>
        <fullName evidence="5">Cation-transporting ATPase</fullName>
    </recommendedName>
</protein>
<dbReference type="RefSeq" id="WP_307479908.1">
    <property type="nucleotide sequence ID" value="NZ_JAUTBF010000001.1"/>
</dbReference>
<evidence type="ECO:0008006" key="5">
    <source>
        <dbReference type="Google" id="ProtNLM"/>
    </source>
</evidence>
<evidence type="ECO:0000256" key="1">
    <source>
        <dbReference type="SAM" id="MobiDB-lite"/>
    </source>
</evidence>
<proteinExistence type="predicted"/>
<keyword evidence="2" id="KW-0812">Transmembrane</keyword>
<keyword evidence="4" id="KW-1185">Reference proteome</keyword>
<evidence type="ECO:0000313" key="3">
    <source>
        <dbReference type="EMBL" id="MDQ1121999.1"/>
    </source>
</evidence>